<feature type="non-terminal residue" evidence="1">
    <location>
        <position position="1"/>
    </location>
</feature>
<accession>A0A061RHK6</accession>
<sequence>AFVGAIGSEWVVHKEPWEHPDPKDPKTAWIESKRSKLGVVHHRRCAMEAIKRLGGKYNLTVVPNMSKLDYKDFLELLRDTKIFVSPLGIGEFSGKDYEAILSGAIVVKPLASAIRSYPNIYDGQFMLEVDANFSSLEDTVMPFLSSTEHLTTEGQWMVERGQAFLRKYSTMDKFATVVDEALQKLLNPNKEPSDL</sequence>
<protein>
    <recommendedName>
        <fullName evidence="2">Glycosyltransferase</fullName>
    </recommendedName>
</protein>
<name>A0A061RHK6_9CHLO</name>
<gene>
    <name evidence="1" type="ORF">TSPGSL018_4562</name>
</gene>
<dbReference type="AlphaFoldDB" id="A0A061RHK6"/>
<proteinExistence type="predicted"/>
<evidence type="ECO:0008006" key="2">
    <source>
        <dbReference type="Google" id="ProtNLM"/>
    </source>
</evidence>
<dbReference type="EMBL" id="GBEZ01015952">
    <property type="protein sequence ID" value="JAC70254.1"/>
    <property type="molecule type" value="Transcribed_RNA"/>
</dbReference>
<evidence type="ECO:0000313" key="1">
    <source>
        <dbReference type="EMBL" id="JAC70254.1"/>
    </source>
</evidence>
<organism evidence="1">
    <name type="scientific">Tetraselmis sp. GSL018</name>
    <dbReference type="NCBI Taxonomy" id="582737"/>
    <lineage>
        <taxon>Eukaryota</taxon>
        <taxon>Viridiplantae</taxon>
        <taxon>Chlorophyta</taxon>
        <taxon>core chlorophytes</taxon>
        <taxon>Chlorodendrophyceae</taxon>
        <taxon>Chlorodendrales</taxon>
        <taxon>Chlorodendraceae</taxon>
        <taxon>Tetraselmis</taxon>
    </lineage>
</organism>
<reference evidence="1" key="1">
    <citation type="submission" date="2014-05" db="EMBL/GenBank/DDBJ databases">
        <title>The transcriptome of the halophilic microalga Tetraselmis sp. GSL018 isolated from the Great Salt Lake, Utah.</title>
        <authorList>
            <person name="Jinkerson R.E."/>
            <person name="D'Adamo S."/>
            <person name="Posewitz M.C."/>
        </authorList>
    </citation>
    <scope>NUCLEOTIDE SEQUENCE</scope>
    <source>
        <strain evidence="1">GSL018</strain>
    </source>
</reference>